<dbReference type="EMBL" id="MU853410">
    <property type="protein sequence ID" value="KAK4133893.1"/>
    <property type="molecule type" value="Genomic_DNA"/>
</dbReference>
<evidence type="ECO:0000313" key="1">
    <source>
        <dbReference type="EMBL" id="KAK4133893.1"/>
    </source>
</evidence>
<accession>A0AAN6UJ07</accession>
<sequence>MSRTGSCHLAGAVSNVVSRTGCTRATAGYHSIFQHDPFVSAAASRPAPCTSTCRLRHEFASENLLVGLSLRIRGLYQAPQSPNSTSTLMSQQAKPSSLYTVTGHWIGLYGGVEDGTALEAPSKYGSHSRPLLRLLPEPRPRAAFVGQLRLQSPSIRNLRLHTPPRPQSSPRMLCSFAAMHTDISCRPSPGPGPLPALRLKFRLRPARTHDQTIK</sequence>
<comment type="caution">
    <text evidence="1">The sequence shown here is derived from an EMBL/GenBank/DDBJ whole genome shotgun (WGS) entry which is preliminary data.</text>
</comment>
<dbReference type="Proteomes" id="UP001304895">
    <property type="component" value="Unassembled WGS sequence"/>
</dbReference>
<proteinExistence type="predicted"/>
<evidence type="ECO:0000313" key="2">
    <source>
        <dbReference type="Proteomes" id="UP001304895"/>
    </source>
</evidence>
<reference evidence="1" key="1">
    <citation type="journal article" date="2023" name="Mol. Phylogenet. Evol.">
        <title>Genome-scale phylogeny and comparative genomics of the fungal order Sordariales.</title>
        <authorList>
            <person name="Hensen N."/>
            <person name="Bonometti L."/>
            <person name="Westerberg I."/>
            <person name="Brannstrom I.O."/>
            <person name="Guillou S."/>
            <person name="Cros-Aarteil S."/>
            <person name="Calhoun S."/>
            <person name="Haridas S."/>
            <person name="Kuo A."/>
            <person name="Mondo S."/>
            <person name="Pangilinan J."/>
            <person name="Riley R."/>
            <person name="LaButti K."/>
            <person name="Andreopoulos B."/>
            <person name="Lipzen A."/>
            <person name="Chen C."/>
            <person name="Yan M."/>
            <person name="Daum C."/>
            <person name="Ng V."/>
            <person name="Clum A."/>
            <person name="Steindorff A."/>
            <person name="Ohm R.A."/>
            <person name="Martin F."/>
            <person name="Silar P."/>
            <person name="Natvig D.O."/>
            <person name="Lalanne C."/>
            <person name="Gautier V."/>
            <person name="Ament-Velasquez S.L."/>
            <person name="Kruys A."/>
            <person name="Hutchinson M.I."/>
            <person name="Powell A.J."/>
            <person name="Barry K."/>
            <person name="Miller A.N."/>
            <person name="Grigoriev I.V."/>
            <person name="Debuchy R."/>
            <person name="Gladieux P."/>
            <person name="Hiltunen Thoren M."/>
            <person name="Johannesson H."/>
        </authorList>
    </citation>
    <scope>NUCLEOTIDE SEQUENCE</scope>
    <source>
        <strain evidence="1">CBS 123565</strain>
    </source>
</reference>
<name>A0AAN6UJ07_9PEZI</name>
<keyword evidence="2" id="KW-1185">Reference proteome</keyword>
<protein>
    <submittedName>
        <fullName evidence="1">Uncharacterized protein</fullName>
    </submittedName>
</protein>
<reference evidence="1" key="2">
    <citation type="submission" date="2023-05" db="EMBL/GenBank/DDBJ databases">
        <authorList>
            <consortium name="Lawrence Berkeley National Laboratory"/>
            <person name="Steindorff A."/>
            <person name="Hensen N."/>
            <person name="Bonometti L."/>
            <person name="Westerberg I."/>
            <person name="Brannstrom I.O."/>
            <person name="Guillou S."/>
            <person name="Cros-Aarteil S."/>
            <person name="Calhoun S."/>
            <person name="Haridas S."/>
            <person name="Kuo A."/>
            <person name="Mondo S."/>
            <person name="Pangilinan J."/>
            <person name="Riley R."/>
            <person name="Labutti K."/>
            <person name="Andreopoulos B."/>
            <person name="Lipzen A."/>
            <person name="Chen C."/>
            <person name="Yanf M."/>
            <person name="Daum C."/>
            <person name="Ng V."/>
            <person name="Clum A."/>
            <person name="Ohm R."/>
            <person name="Martin F."/>
            <person name="Silar P."/>
            <person name="Natvig D."/>
            <person name="Lalanne C."/>
            <person name="Gautier V."/>
            <person name="Ament-Velasquez S.L."/>
            <person name="Kruys A."/>
            <person name="Hutchinson M.I."/>
            <person name="Powell A.J."/>
            <person name="Barry K."/>
            <person name="Miller A.N."/>
            <person name="Grigoriev I.V."/>
            <person name="Debuchy R."/>
            <person name="Gladieux P."/>
            <person name="Thoren M.H."/>
            <person name="Johannesson H."/>
        </authorList>
    </citation>
    <scope>NUCLEOTIDE SEQUENCE</scope>
    <source>
        <strain evidence="1">CBS 123565</strain>
    </source>
</reference>
<gene>
    <name evidence="1" type="ORF">BT67DRAFT_34413</name>
</gene>
<organism evidence="1 2">
    <name type="scientific">Trichocladium antarcticum</name>
    <dbReference type="NCBI Taxonomy" id="1450529"/>
    <lineage>
        <taxon>Eukaryota</taxon>
        <taxon>Fungi</taxon>
        <taxon>Dikarya</taxon>
        <taxon>Ascomycota</taxon>
        <taxon>Pezizomycotina</taxon>
        <taxon>Sordariomycetes</taxon>
        <taxon>Sordariomycetidae</taxon>
        <taxon>Sordariales</taxon>
        <taxon>Chaetomiaceae</taxon>
        <taxon>Trichocladium</taxon>
    </lineage>
</organism>
<dbReference type="AlphaFoldDB" id="A0AAN6UJ07"/>